<comment type="caution">
    <text evidence="1">The sequence shown here is derived from an EMBL/GenBank/DDBJ whole genome shotgun (WGS) entry which is preliminary data.</text>
</comment>
<protein>
    <submittedName>
        <fullName evidence="1">Uncharacterized protein</fullName>
    </submittedName>
</protein>
<gene>
    <name evidence="1" type="ORF">BDR25DRAFT_213635</name>
</gene>
<keyword evidence="2" id="KW-1185">Reference proteome</keyword>
<organism evidence="1 2">
    <name type="scientific">Lindgomyces ingoldianus</name>
    <dbReference type="NCBI Taxonomy" id="673940"/>
    <lineage>
        <taxon>Eukaryota</taxon>
        <taxon>Fungi</taxon>
        <taxon>Dikarya</taxon>
        <taxon>Ascomycota</taxon>
        <taxon>Pezizomycotina</taxon>
        <taxon>Dothideomycetes</taxon>
        <taxon>Pleosporomycetidae</taxon>
        <taxon>Pleosporales</taxon>
        <taxon>Lindgomycetaceae</taxon>
        <taxon>Lindgomyces</taxon>
    </lineage>
</organism>
<dbReference type="Proteomes" id="UP000799755">
    <property type="component" value="Unassembled WGS sequence"/>
</dbReference>
<evidence type="ECO:0000313" key="1">
    <source>
        <dbReference type="EMBL" id="KAF2475587.1"/>
    </source>
</evidence>
<reference evidence="1" key="1">
    <citation type="journal article" date="2020" name="Stud. Mycol.">
        <title>101 Dothideomycetes genomes: a test case for predicting lifestyles and emergence of pathogens.</title>
        <authorList>
            <person name="Haridas S."/>
            <person name="Albert R."/>
            <person name="Binder M."/>
            <person name="Bloem J."/>
            <person name="Labutti K."/>
            <person name="Salamov A."/>
            <person name="Andreopoulos B."/>
            <person name="Baker S."/>
            <person name="Barry K."/>
            <person name="Bills G."/>
            <person name="Bluhm B."/>
            <person name="Cannon C."/>
            <person name="Castanera R."/>
            <person name="Culley D."/>
            <person name="Daum C."/>
            <person name="Ezra D."/>
            <person name="Gonzalez J."/>
            <person name="Henrissat B."/>
            <person name="Kuo A."/>
            <person name="Liang C."/>
            <person name="Lipzen A."/>
            <person name="Lutzoni F."/>
            <person name="Magnuson J."/>
            <person name="Mondo S."/>
            <person name="Nolan M."/>
            <person name="Ohm R."/>
            <person name="Pangilinan J."/>
            <person name="Park H.-J."/>
            <person name="Ramirez L."/>
            <person name="Alfaro M."/>
            <person name="Sun H."/>
            <person name="Tritt A."/>
            <person name="Yoshinaga Y."/>
            <person name="Zwiers L.-H."/>
            <person name="Turgeon B."/>
            <person name="Goodwin S."/>
            <person name="Spatafora J."/>
            <person name="Crous P."/>
            <person name="Grigoriev I."/>
        </authorList>
    </citation>
    <scope>NUCLEOTIDE SEQUENCE</scope>
    <source>
        <strain evidence="1">ATCC 200398</strain>
    </source>
</reference>
<name>A0ACB6RAN0_9PLEO</name>
<sequence>MFLQILTSLILSLPLTHAISGTGKSTRYWDCCKPSCSWPSKANVTNPVSTCDKSSNILTDASTKSGCDSGTAYMCANQIPWSVNSALSYGFAATALSGQKESDWCCGCYAVTFTSGKAKGKTMLIQSTNTGGDLADNQFDIAMPGGGLGIFDGCSSQFGGLGGSRYGGVSNRSDCDSFPPALKPGCQWRFDWFNNADNPTHQFTQIRCPSELVSKTNCRRLDDDKFPIYTPTVSVWASPTPTVVAKQWEQCDSLLWDAQAACPSGTKCVRVTDCEFFFSF</sequence>
<evidence type="ECO:0000313" key="2">
    <source>
        <dbReference type="Proteomes" id="UP000799755"/>
    </source>
</evidence>
<proteinExistence type="predicted"/>
<dbReference type="EMBL" id="MU003496">
    <property type="protein sequence ID" value="KAF2475587.1"/>
    <property type="molecule type" value="Genomic_DNA"/>
</dbReference>
<accession>A0ACB6RAN0</accession>